<keyword evidence="4" id="KW-1185">Reference proteome</keyword>
<evidence type="ECO:0000256" key="2">
    <source>
        <dbReference type="SAM" id="Phobius"/>
    </source>
</evidence>
<feature type="compositionally biased region" description="Gly residues" evidence="1">
    <location>
        <begin position="318"/>
        <end position="334"/>
    </location>
</feature>
<reference evidence="3 4" key="1">
    <citation type="submission" date="2016-11" db="EMBL/GenBank/DDBJ databases">
        <authorList>
            <person name="Jaros S."/>
            <person name="Januszkiewicz K."/>
            <person name="Wedrychowicz H."/>
        </authorList>
    </citation>
    <scope>NUCLEOTIDE SEQUENCE [LARGE SCALE GENOMIC DNA]</scope>
    <source>
        <strain evidence="3 4">DSM 46144</strain>
    </source>
</reference>
<feature type="region of interest" description="Disordered" evidence="1">
    <location>
        <begin position="318"/>
        <end position="355"/>
    </location>
</feature>
<evidence type="ECO:0000256" key="1">
    <source>
        <dbReference type="SAM" id="MobiDB-lite"/>
    </source>
</evidence>
<feature type="transmembrane region" description="Helical" evidence="2">
    <location>
        <begin position="261"/>
        <end position="284"/>
    </location>
</feature>
<feature type="transmembrane region" description="Helical" evidence="2">
    <location>
        <begin position="387"/>
        <end position="404"/>
    </location>
</feature>
<organism evidence="3 4">
    <name type="scientific">Cryptosporangium aurantiacum</name>
    <dbReference type="NCBI Taxonomy" id="134849"/>
    <lineage>
        <taxon>Bacteria</taxon>
        <taxon>Bacillati</taxon>
        <taxon>Actinomycetota</taxon>
        <taxon>Actinomycetes</taxon>
        <taxon>Cryptosporangiales</taxon>
        <taxon>Cryptosporangiaceae</taxon>
        <taxon>Cryptosporangium</taxon>
    </lineage>
</organism>
<evidence type="ECO:0008006" key="5">
    <source>
        <dbReference type="Google" id="ProtNLM"/>
    </source>
</evidence>
<dbReference type="RefSeq" id="WP_073264919.1">
    <property type="nucleotide sequence ID" value="NZ_FRCS01000021.1"/>
</dbReference>
<gene>
    <name evidence="3" type="ORF">SAMN05443668_12133</name>
</gene>
<keyword evidence="2" id="KW-1133">Transmembrane helix</keyword>
<sequence>MGALFALAVADFRDRVRRPAFGMTLLATLVFAYLAAPPAEAGYALMQVGDFRGTYNSAYVGTLLAVMTGGWLAVAGFYVVKNTVSRDEQTGVGQILAATPLTSRTYLFGKFLSNFLVLASMAGVVAVMAVVTLWVRGEASSLDLVALWTPFLLFPVSLITLVAGAAVLFEAVPRLRGGFGNLVWGVAASMLTIASQVLMRFAPGLGFDPLGLTAVSDAMRQDVQAQHPGAEDVYLVIGLVTRSEQPERFTWTSGLDIDAGLLLQPLVLITLGLAFALVPALWFARFDTARRRPAAAPVGPVDGAASVAAGADAPAAGAGAGARGAGAPGAGAPGAGAPAADAGGGPGPDADRHPESVRAMTPAQRGWPFGRLVIGELRVLLSRTPRVWTIGVLGLIVAGAVVPLLAATTILLAVAWLWPVLILSRVGTQQCEHELTPIVASTPAPLRRLLAEWTTALLVTVVVGIGPLIRLLSIGDNAGAAAWMGGAVFIPTLALALGSLSRSPRTFQAVYLLLWIVVFTGERHLDFMGVQRVDGVPAGPAPVVVLGVAAVLELTVLVVQYLRHVRR</sequence>
<name>A0A1M7RLJ7_9ACTN</name>
<feature type="transmembrane region" description="Helical" evidence="2">
    <location>
        <begin position="181"/>
        <end position="202"/>
    </location>
</feature>
<feature type="transmembrane region" description="Helical" evidence="2">
    <location>
        <begin position="449"/>
        <end position="469"/>
    </location>
</feature>
<proteinExistence type="predicted"/>
<feature type="transmembrane region" description="Helical" evidence="2">
    <location>
        <begin position="541"/>
        <end position="562"/>
    </location>
</feature>
<dbReference type="EMBL" id="FRCS01000021">
    <property type="protein sequence ID" value="SHN47185.1"/>
    <property type="molecule type" value="Genomic_DNA"/>
</dbReference>
<evidence type="ECO:0000313" key="3">
    <source>
        <dbReference type="EMBL" id="SHN47185.1"/>
    </source>
</evidence>
<protein>
    <recommendedName>
        <fullName evidence="5">ABC-2 family transporter protein</fullName>
    </recommendedName>
</protein>
<evidence type="ECO:0000313" key="4">
    <source>
        <dbReference type="Proteomes" id="UP000184440"/>
    </source>
</evidence>
<keyword evidence="2" id="KW-0472">Membrane</keyword>
<feature type="transmembrane region" description="Helical" evidence="2">
    <location>
        <begin position="111"/>
        <end position="135"/>
    </location>
</feature>
<dbReference type="AlphaFoldDB" id="A0A1M7RLJ7"/>
<accession>A0A1M7RLJ7</accession>
<dbReference type="STRING" id="134849.SAMN05443668_12133"/>
<dbReference type="Proteomes" id="UP000184440">
    <property type="component" value="Unassembled WGS sequence"/>
</dbReference>
<feature type="transmembrane region" description="Helical" evidence="2">
    <location>
        <begin position="481"/>
        <end position="498"/>
    </location>
</feature>
<feature type="transmembrane region" description="Helical" evidence="2">
    <location>
        <begin position="57"/>
        <end position="80"/>
    </location>
</feature>
<feature type="transmembrane region" description="Helical" evidence="2">
    <location>
        <begin position="147"/>
        <end position="169"/>
    </location>
</feature>
<keyword evidence="2" id="KW-0812">Transmembrane</keyword>